<dbReference type="SUPFAM" id="SSF88946">
    <property type="entry name" value="Sigma2 domain of RNA polymerase sigma factors"/>
    <property type="match status" value="1"/>
</dbReference>
<evidence type="ECO:0000256" key="4">
    <source>
        <dbReference type="ARBA" id="ARBA00023125"/>
    </source>
</evidence>
<dbReference type="GO" id="GO:0016987">
    <property type="term" value="F:sigma factor activity"/>
    <property type="evidence" value="ECO:0007669"/>
    <property type="project" value="UniProtKB-KW"/>
</dbReference>
<evidence type="ECO:0000256" key="3">
    <source>
        <dbReference type="ARBA" id="ARBA00023082"/>
    </source>
</evidence>
<dbReference type="AlphaFoldDB" id="A0AAE3JC62"/>
<keyword evidence="4" id="KW-0238">DNA-binding</keyword>
<comment type="similarity">
    <text evidence="1">Belongs to the sigma-70 factor family. ECF subfamily.</text>
</comment>
<dbReference type="SUPFAM" id="SSF88659">
    <property type="entry name" value="Sigma3 and sigma4 domains of RNA polymerase sigma factors"/>
    <property type="match status" value="1"/>
</dbReference>
<dbReference type="Gene3D" id="1.10.1740.10">
    <property type="match status" value="1"/>
</dbReference>
<comment type="caution">
    <text evidence="7">The sequence shown here is derived from an EMBL/GenBank/DDBJ whole genome shotgun (WGS) entry which is preliminary data.</text>
</comment>
<dbReference type="InterPro" id="IPR014284">
    <property type="entry name" value="RNA_pol_sigma-70_dom"/>
</dbReference>
<keyword evidence="5" id="KW-0804">Transcription</keyword>
<dbReference type="EMBL" id="JAJEQN010000015">
    <property type="protein sequence ID" value="MCC2221516.1"/>
    <property type="molecule type" value="Genomic_DNA"/>
</dbReference>
<dbReference type="InterPro" id="IPR013324">
    <property type="entry name" value="RNA_pol_sigma_r3/r4-like"/>
</dbReference>
<dbReference type="GO" id="GO:0006352">
    <property type="term" value="P:DNA-templated transcription initiation"/>
    <property type="evidence" value="ECO:0007669"/>
    <property type="project" value="InterPro"/>
</dbReference>
<keyword evidence="3" id="KW-0731">Sigma factor</keyword>
<dbReference type="RefSeq" id="WP_308731645.1">
    <property type="nucleotide sequence ID" value="NZ_JAJEQN010000015.1"/>
</dbReference>
<keyword evidence="8" id="KW-1185">Reference proteome</keyword>
<gene>
    <name evidence="7" type="ORF">LKD48_07685</name>
</gene>
<keyword evidence="2" id="KW-0805">Transcription regulation</keyword>
<evidence type="ECO:0000256" key="5">
    <source>
        <dbReference type="ARBA" id="ARBA00023163"/>
    </source>
</evidence>
<evidence type="ECO:0000313" key="7">
    <source>
        <dbReference type="EMBL" id="MCC2221516.1"/>
    </source>
</evidence>
<dbReference type="InterPro" id="IPR039425">
    <property type="entry name" value="RNA_pol_sigma-70-like"/>
</dbReference>
<dbReference type="PANTHER" id="PTHR43133:SF8">
    <property type="entry name" value="RNA POLYMERASE SIGMA FACTOR HI_1459-RELATED"/>
    <property type="match status" value="1"/>
</dbReference>
<dbReference type="InterPro" id="IPR013249">
    <property type="entry name" value="RNA_pol_sigma70_r4_t2"/>
</dbReference>
<evidence type="ECO:0000256" key="2">
    <source>
        <dbReference type="ARBA" id="ARBA00023015"/>
    </source>
</evidence>
<proteinExistence type="inferred from homology"/>
<dbReference type="Gene3D" id="1.10.10.10">
    <property type="entry name" value="Winged helix-like DNA-binding domain superfamily/Winged helix DNA-binding domain"/>
    <property type="match status" value="1"/>
</dbReference>
<dbReference type="NCBIfam" id="TIGR02937">
    <property type="entry name" value="sigma70-ECF"/>
    <property type="match status" value="1"/>
</dbReference>
<dbReference type="Proteomes" id="UP001198200">
    <property type="component" value="Unassembled WGS sequence"/>
</dbReference>
<organism evidence="7 8">
    <name type="scientific">Anthropogastromicrobium aceti</name>
    <dbReference type="NCBI Taxonomy" id="2981768"/>
    <lineage>
        <taxon>Bacteria</taxon>
        <taxon>Bacillati</taxon>
        <taxon>Bacillota</taxon>
        <taxon>Clostridia</taxon>
        <taxon>Lachnospirales</taxon>
        <taxon>Lachnospiraceae</taxon>
        <taxon>Anthropogastromicrobium</taxon>
    </lineage>
</organism>
<evidence type="ECO:0000256" key="1">
    <source>
        <dbReference type="ARBA" id="ARBA00010641"/>
    </source>
</evidence>
<sequence length="191" mass="23176">MTDIDIIRLLWIRDEIAIEELEINYGHYCRQISWEIIQNREDVSECLNDTWWKTWCSIPENRPDSLRAYVARITRNLSLNKIIHNKAWKRGYGKISVIEQEVGDLIGEDAISRMIDRDDFVQRLNGFLEKQTRTDRMIFVLRFWYMETPREIAKHMGLKEKNVYNTLYQMRKRFRVYWEQSGKEDTVYEKA</sequence>
<dbReference type="PANTHER" id="PTHR43133">
    <property type="entry name" value="RNA POLYMERASE ECF-TYPE SIGMA FACTO"/>
    <property type="match status" value="1"/>
</dbReference>
<dbReference type="InterPro" id="IPR036388">
    <property type="entry name" value="WH-like_DNA-bd_sf"/>
</dbReference>
<evidence type="ECO:0000259" key="6">
    <source>
        <dbReference type="Pfam" id="PF08281"/>
    </source>
</evidence>
<protein>
    <submittedName>
        <fullName evidence="7">Sigma-70 family RNA polymerase sigma factor</fullName>
    </submittedName>
</protein>
<accession>A0AAE3JC62</accession>
<evidence type="ECO:0000313" key="8">
    <source>
        <dbReference type="Proteomes" id="UP001198200"/>
    </source>
</evidence>
<name>A0AAE3JC62_9FIRM</name>
<reference evidence="7 8" key="1">
    <citation type="submission" date="2021-10" db="EMBL/GenBank/DDBJ databases">
        <title>Anaerobic single-cell dispensing facilitates the cultivation of human gut bacteria.</title>
        <authorList>
            <person name="Afrizal A."/>
        </authorList>
    </citation>
    <scope>NUCLEOTIDE SEQUENCE [LARGE SCALE GENOMIC DNA]</scope>
    <source>
        <strain evidence="7 8">CLA-AA-H224</strain>
    </source>
</reference>
<feature type="domain" description="RNA polymerase sigma factor 70 region 4 type 2" evidence="6">
    <location>
        <begin position="134"/>
        <end position="173"/>
    </location>
</feature>
<dbReference type="InterPro" id="IPR013325">
    <property type="entry name" value="RNA_pol_sigma_r2"/>
</dbReference>
<dbReference type="GO" id="GO:0003677">
    <property type="term" value="F:DNA binding"/>
    <property type="evidence" value="ECO:0007669"/>
    <property type="project" value="UniProtKB-KW"/>
</dbReference>
<dbReference type="Pfam" id="PF08281">
    <property type="entry name" value="Sigma70_r4_2"/>
    <property type="match status" value="1"/>
</dbReference>